<feature type="transmembrane region" description="Helical" evidence="1">
    <location>
        <begin position="32"/>
        <end position="52"/>
    </location>
</feature>
<evidence type="ECO:0000256" key="1">
    <source>
        <dbReference type="SAM" id="Phobius"/>
    </source>
</evidence>
<accession>A0AAN5CH02</accession>
<organism evidence="2 3">
    <name type="scientific">Pristionchus mayeri</name>
    <dbReference type="NCBI Taxonomy" id="1317129"/>
    <lineage>
        <taxon>Eukaryota</taxon>
        <taxon>Metazoa</taxon>
        <taxon>Ecdysozoa</taxon>
        <taxon>Nematoda</taxon>
        <taxon>Chromadorea</taxon>
        <taxon>Rhabditida</taxon>
        <taxon>Rhabditina</taxon>
        <taxon>Diplogasteromorpha</taxon>
        <taxon>Diplogasteroidea</taxon>
        <taxon>Neodiplogasteridae</taxon>
        <taxon>Pristionchus</taxon>
    </lineage>
</organism>
<protein>
    <submittedName>
        <fullName evidence="2">Uncharacterized protein</fullName>
    </submittedName>
</protein>
<dbReference type="EMBL" id="BTRK01000003">
    <property type="protein sequence ID" value="GMR44014.1"/>
    <property type="molecule type" value="Genomic_DNA"/>
</dbReference>
<reference evidence="3" key="1">
    <citation type="submission" date="2022-10" db="EMBL/GenBank/DDBJ databases">
        <title>Genome assembly of Pristionchus species.</title>
        <authorList>
            <person name="Yoshida K."/>
            <person name="Sommer R.J."/>
        </authorList>
    </citation>
    <scope>NUCLEOTIDE SEQUENCE [LARGE SCALE GENOMIC DNA]</scope>
    <source>
        <strain evidence="3">RS5460</strain>
    </source>
</reference>
<comment type="caution">
    <text evidence="2">The sequence shown here is derived from an EMBL/GenBank/DDBJ whole genome shotgun (WGS) entry which is preliminary data.</text>
</comment>
<evidence type="ECO:0000313" key="2">
    <source>
        <dbReference type="EMBL" id="GMR44014.1"/>
    </source>
</evidence>
<name>A0AAN5CH02_9BILA</name>
<feature type="non-terminal residue" evidence="2">
    <location>
        <position position="1"/>
    </location>
</feature>
<keyword evidence="1" id="KW-0812">Transmembrane</keyword>
<proteinExistence type="predicted"/>
<sequence>PSENHNSQTHKTYISILRITILRCFSYFFETSVGVCCAFRFTVYIFFLLLPLRRPSLVSFPRPRLFPLLQSSSMSNDYSAEGSLRQLRERLKKGISLVAINATWNTFDPQPKCSLCVGVQPLSDLSSFLEHVLSETHINKISSSDGKISAAQCYFWLDILQKGCTARSPV</sequence>
<dbReference type="Proteomes" id="UP001328107">
    <property type="component" value="Unassembled WGS sequence"/>
</dbReference>
<keyword evidence="1" id="KW-0472">Membrane</keyword>
<evidence type="ECO:0000313" key="3">
    <source>
        <dbReference type="Proteomes" id="UP001328107"/>
    </source>
</evidence>
<keyword evidence="1" id="KW-1133">Transmembrane helix</keyword>
<keyword evidence="3" id="KW-1185">Reference proteome</keyword>
<gene>
    <name evidence="2" type="ORF">PMAYCL1PPCAC_14209</name>
</gene>
<dbReference type="AlphaFoldDB" id="A0AAN5CH02"/>